<evidence type="ECO:0000313" key="9">
    <source>
        <dbReference type="Proteomes" id="UP000054383"/>
    </source>
</evidence>
<accession>A0A0U1LWM4</accession>
<dbReference type="Gene3D" id="4.10.240.10">
    <property type="entry name" value="Zn(2)-C6 fungal-type DNA-binding domain"/>
    <property type="match status" value="1"/>
</dbReference>
<feature type="domain" description="Xylanolytic transcriptional activator regulatory" evidence="7">
    <location>
        <begin position="195"/>
        <end position="337"/>
    </location>
</feature>
<keyword evidence="9" id="KW-1185">Reference proteome</keyword>
<keyword evidence="2" id="KW-0805">Transcription regulation</keyword>
<dbReference type="EMBL" id="CVMT01000003">
    <property type="protein sequence ID" value="CRG86970.1"/>
    <property type="molecule type" value="Genomic_DNA"/>
</dbReference>
<evidence type="ECO:0000259" key="7">
    <source>
        <dbReference type="Pfam" id="PF04082"/>
    </source>
</evidence>
<organism evidence="8 9">
    <name type="scientific">Talaromyces islandicus</name>
    <name type="common">Penicillium islandicum</name>
    <dbReference type="NCBI Taxonomy" id="28573"/>
    <lineage>
        <taxon>Eukaryota</taxon>
        <taxon>Fungi</taxon>
        <taxon>Dikarya</taxon>
        <taxon>Ascomycota</taxon>
        <taxon>Pezizomycotina</taxon>
        <taxon>Eurotiomycetes</taxon>
        <taxon>Eurotiomycetidae</taxon>
        <taxon>Eurotiales</taxon>
        <taxon>Trichocomaceae</taxon>
        <taxon>Talaromyces</taxon>
        <taxon>Talaromyces sect. Islandici</taxon>
    </lineage>
</organism>
<dbReference type="Proteomes" id="UP000054383">
    <property type="component" value="Unassembled WGS sequence"/>
</dbReference>
<dbReference type="PANTHER" id="PTHR31845:SF21">
    <property type="entry name" value="REGULATORY PROTEIN LEU3"/>
    <property type="match status" value="1"/>
</dbReference>
<proteinExistence type="predicted"/>
<dbReference type="InterPro" id="IPR036864">
    <property type="entry name" value="Zn2-C6_fun-type_DNA-bd_sf"/>
</dbReference>
<evidence type="ECO:0000256" key="3">
    <source>
        <dbReference type="ARBA" id="ARBA00023125"/>
    </source>
</evidence>
<dbReference type="AlphaFoldDB" id="A0A0U1LWM4"/>
<dbReference type="GO" id="GO:0008270">
    <property type="term" value="F:zinc ion binding"/>
    <property type="evidence" value="ECO:0007669"/>
    <property type="project" value="InterPro"/>
</dbReference>
<evidence type="ECO:0000256" key="2">
    <source>
        <dbReference type="ARBA" id="ARBA00023015"/>
    </source>
</evidence>
<evidence type="ECO:0000313" key="8">
    <source>
        <dbReference type="EMBL" id="CRG86970.1"/>
    </source>
</evidence>
<protein>
    <submittedName>
        <fullName evidence="8">Putative transcription factor SEF1</fullName>
    </submittedName>
</protein>
<dbReference type="OrthoDB" id="3163292at2759"/>
<evidence type="ECO:0000256" key="4">
    <source>
        <dbReference type="ARBA" id="ARBA00023163"/>
    </source>
</evidence>
<dbReference type="STRING" id="28573.A0A0U1LWM4"/>
<comment type="subcellular location">
    <subcellularLocation>
        <location evidence="1">Nucleus</location>
    </subcellularLocation>
</comment>
<feature type="region of interest" description="Disordered" evidence="6">
    <location>
        <begin position="588"/>
        <end position="608"/>
    </location>
</feature>
<reference evidence="8 9" key="1">
    <citation type="submission" date="2015-04" db="EMBL/GenBank/DDBJ databases">
        <authorList>
            <person name="Syromyatnikov M.Y."/>
            <person name="Popov V.N."/>
        </authorList>
    </citation>
    <scope>NUCLEOTIDE SEQUENCE [LARGE SCALE GENOMIC DNA]</scope>
    <source>
        <strain evidence="8">WF-38-12</strain>
    </source>
</reference>
<evidence type="ECO:0000256" key="5">
    <source>
        <dbReference type="ARBA" id="ARBA00023242"/>
    </source>
</evidence>
<dbReference type="GO" id="GO:0000981">
    <property type="term" value="F:DNA-binding transcription factor activity, RNA polymerase II-specific"/>
    <property type="evidence" value="ECO:0007669"/>
    <property type="project" value="InterPro"/>
</dbReference>
<keyword evidence="4" id="KW-0804">Transcription</keyword>
<dbReference type="PANTHER" id="PTHR31845">
    <property type="entry name" value="FINGER DOMAIN PROTEIN, PUTATIVE-RELATED"/>
    <property type="match status" value="1"/>
</dbReference>
<dbReference type="InterPro" id="IPR007219">
    <property type="entry name" value="XnlR_reg_dom"/>
</dbReference>
<dbReference type="CDD" id="cd12148">
    <property type="entry name" value="fungal_TF_MHR"/>
    <property type="match status" value="1"/>
</dbReference>
<name>A0A0U1LWM4_TALIS</name>
<gene>
    <name evidence="8" type="ORF">PISL3812_03983</name>
</gene>
<dbReference type="InterPro" id="IPR051089">
    <property type="entry name" value="prtT"/>
</dbReference>
<dbReference type="GO" id="GO:0000976">
    <property type="term" value="F:transcription cis-regulatory region binding"/>
    <property type="evidence" value="ECO:0007669"/>
    <property type="project" value="TreeGrafter"/>
</dbReference>
<keyword evidence="3" id="KW-0238">DNA-binding</keyword>
<evidence type="ECO:0000256" key="1">
    <source>
        <dbReference type="ARBA" id="ARBA00004123"/>
    </source>
</evidence>
<dbReference type="Pfam" id="PF04082">
    <property type="entry name" value="Fungal_trans"/>
    <property type="match status" value="1"/>
</dbReference>
<keyword evidence="5" id="KW-0539">Nucleus</keyword>
<dbReference type="GO" id="GO:0005634">
    <property type="term" value="C:nucleus"/>
    <property type="evidence" value="ECO:0007669"/>
    <property type="project" value="UniProtKB-SubCell"/>
</dbReference>
<dbReference type="GO" id="GO:0006351">
    <property type="term" value="P:DNA-templated transcription"/>
    <property type="evidence" value="ECO:0007669"/>
    <property type="project" value="InterPro"/>
</dbReference>
<dbReference type="OMA" id="ARTWATC"/>
<evidence type="ECO:0000256" key="6">
    <source>
        <dbReference type="SAM" id="MobiDB-lite"/>
    </source>
</evidence>
<sequence length="647" mass="72502">MVPIDPHPRRWGKLNIEPLTVELFQNPSSLSAHLHVSLVGAPNTKWNPVEVMRCELSTAGDIPCRRCQRLKRECTVDTEYKRVNKHEKLEELEQEIRKLRSSITTAPDSHAKSQPMDGIDLPVNDFPVCQGTSALSPETSVMSNEFPPAVPAIPFAEKLEFPKQTTHSTLSSKNISRSIDGITLDASQIDSCFRLFFERYHPYIPFLDPYLSSEDYYSKSPLLFWVIVYVSSRRGASEPGIEVRLTCSVKKLLWECISNPPHPWELVQAIILVCMWPFPTSSLSTDNTVVLVTTAQTMALRLGLHRPDVIRDFSRTDRRLSQGETTESLKTWAACFIAIQSVVFTDGLPLISCDYMIDKICDNGSAGLIPEPLRVQLVMSRFAARVCTVMATSAKSPANGKTSGENLSLLALLEQDFIDMTENSIMLDGNGLHLYVFFLLEPSGSDVRRRALLRAFNTATALISKVQDLDSRYGTMEYGPVAIFRSLALAASFILKIGFSSYAPYLDFENGKQLFSTATHFMRRISTEDNDLPGRMSKIMTQLWSAHTRIDRSNEEPSLRLKTRLSGSLLHDFLWSWRETFGGQGDSAIDAQHGSLGPSENVMHPENEGFDIPLELGGDILQFDYMLDSEFLSLLPYSFDGDVSVTE</sequence>